<dbReference type="PANTHER" id="PTHR20923:SF1">
    <property type="entry name" value="G PATCH DOMAIN AND ANKYRIN REPEAT-CONTAINING PROTEIN 1"/>
    <property type="match status" value="1"/>
</dbReference>
<dbReference type="Pfam" id="PF01585">
    <property type="entry name" value="G-patch"/>
    <property type="match status" value="1"/>
</dbReference>
<dbReference type="GeneID" id="29002024"/>
<dbReference type="EMBL" id="KV440994">
    <property type="protein sequence ID" value="OAD68666.1"/>
    <property type="molecule type" value="Genomic_DNA"/>
</dbReference>
<dbReference type="GO" id="GO:0003676">
    <property type="term" value="F:nucleic acid binding"/>
    <property type="evidence" value="ECO:0007669"/>
    <property type="project" value="InterPro"/>
</dbReference>
<accession>A0A167KQW8</accession>
<gene>
    <name evidence="2" type="ORF">PHYBLDRAFT_63427</name>
</gene>
<dbReference type="InterPro" id="IPR000467">
    <property type="entry name" value="G_patch_dom"/>
</dbReference>
<dbReference type="OrthoDB" id="4822at2759"/>
<keyword evidence="3" id="KW-1185">Reference proteome</keyword>
<dbReference type="PANTHER" id="PTHR20923">
    <property type="entry name" value="BAT4 PROTEIN-RELATED"/>
    <property type="match status" value="1"/>
</dbReference>
<dbReference type="SMART" id="SM00443">
    <property type="entry name" value="G_patch"/>
    <property type="match status" value="1"/>
</dbReference>
<dbReference type="InParanoid" id="A0A167KQW8"/>
<proteinExistence type="predicted"/>
<evidence type="ECO:0000259" key="1">
    <source>
        <dbReference type="PROSITE" id="PS50174"/>
    </source>
</evidence>
<dbReference type="RefSeq" id="XP_018286706.1">
    <property type="nucleotide sequence ID" value="XM_018441118.1"/>
</dbReference>
<sequence>MANEPKPYTFKKVHFVAGANLERTTVEQEPNTSTNGNEIADLYKQMTKCNPSISSANDPQSIIYCSDCEMDILVGTYQQHIRGMAHMISRESQPPPDVLELNSANKGFQILRKQGWNYAEGLGVSEQGRRHPIATTFKYDRLCIGHKRSGPKAITHTWHAIERARMGSKSVRQIQKPMSGKVLAEQAQRDARKRAEMIHYMNQ</sequence>
<organism evidence="2 3">
    <name type="scientific">Phycomyces blakesleeanus (strain ATCC 8743b / DSM 1359 / FGSC 10004 / NBRC 33097 / NRRL 1555)</name>
    <dbReference type="NCBI Taxonomy" id="763407"/>
    <lineage>
        <taxon>Eukaryota</taxon>
        <taxon>Fungi</taxon>
        <taxon>Fungi incertae sedis</taxon>
        <taxon>Mucoromycota</taxon>
        <taxon>Mucoromycotina</taxon>
        <taxon>Mucoromycetes</taxon>
        <taxon>Mucorales</taxon>
        <taxon>Phycomycetaceae</taxon>
        <taxon>Phycomyces</taxon>
    </lineage>
</organism>
<dbReference type="VEuPathDB" id="FungiDB:PHYBLDRAFT_63427"/>
<dbReference type="Proteomes" id="UP000077315">
    <property type="component" value="Unassembled WGS sequence"/>
</dbReference>
<dbReference type="PROSITE" id="PS50174">
    <property type="entry name" value="G_PATCH"/>
    <property type="match status" value="1"/>
</dbReference>
<name>A0A167KQW8_PHYB8</name>
<evidence type="ECO:0000313" key="2">
    <source>
        <dbReference type="EMBL" id="OAD68666.1"/>
    </source>
</evidence>
<feature type="domain" description="G-patch" evidence="1">
    <location>
        <begin position="103"/>
        <end position="149"/>
    </location>
</feature>
<dbReference type="STRING" id="763407.A0A167KQW8"/>
<dbReference type="AlphaFoldDB" id="A0A167KQW8"/>
<reference evidence="3" key="1">
    <citation type="submission" date="2015-06" db="EMBL/GenBank/DDBJ databases">
        <title>Expansion of signal transduction pathways in fungi by whole-genome duplication.</title>
        <authorList>
            <consortium name="DOE Joint Genome Institute"/>
            <person name="Corrochano L.M."/>
            <person name="Kuo A."/>
            <person name="Marcet-Houben M."/>
            <person name="Polaino S."/>
            <person name="Salamov A."/>
            <person name="Villalobos J.M."/>
            <person name="Alvarez M.I."/>
            <person name="Avalos J."/>
            <person name="Benito E.P."/>
            <person name="Benoit I."/>
            <person name="Burger G."/>
            <person name="Camino L.P."/>
            <person name="Canovas D."/>
            <person name="Cerda-Olmedo E."/>
            <person name="Cheng J.-F."/>
            <person name="Dominguez A."/>
            <person name="Elias M."/>
            <person name="Eslava A.P."/>
            <person name="Glaser F."/>
            <person name="Grimwood J."/>
            <person name="Gutierrez G."/>
            <person name="Heitman J."/>
            <person name="Henrissat B."/>
            <person name="Iturriaga E.A."/>
            <person name="Lang B.F."/>
            <person name="Lavin J.L."/>
            <person name="Lee S."/>
            <person name="Li W."/>
            <person name="Lindquist E."/>
            <person name="Lopez-Garcia S."/>
            <person name="Luque E.M."/>
            <person name="Marcos A.T."/>
            <person name="Martin J."/>
            <person name="McCluskey K."/>
            <person name="Medina H.R."/>
            <person name="Miralles-Duran A."/>
            <person name="Miyazaki A."/>
            <person name="Munoz-Torres E."/>
            <person name="Oguiza J.A."/>
            <person name="Ohm R."/>
            <person name="Olmedo M."/>
            <person name="Orejas M."/>
            <person name="Ortiz-Castellanos L."/>
            <person name="Pisabarro A.G."/>
            <person name="Rodriguez-Romero J."/>
            <person name="Ruiz-Herrera J."/>
            <person name="Ruiz-Vazquez R."/>
            <person name="Sanz C."/>
            <person name="Schackwitz W."/>
            <person name="Schmutz J."/>
            <person name="Shahriari M."/>
            <person name="Shelest E."/>
            <person name="Silva-Franco F."/>
            <person name="Soanes D."/>
            <person name="Syed K."/>
            <person name="Tagua V.G."/>
            <person name="Talbot N.J."/>
            <person name="Thon M."/>
            <person name="De vries R.P."/>
            <person name="Wiebenga A."/>
            <person name="Yadav J.S."/>
            <person name="Braun E.L."/>
            <person name="Baker S."/>
            <person name="Garre V."/>
            <person name="Horwitz B."/>
            <person name="Torres-Martinez S."/>
            <person name="Idnurm A."/>
            <person name="Herrera-Estrella A."/>
            <person name="Gabaldon T."/>
            <person name="Grigoriev I.V."/>
        </authorList>
    </citation>
    <scope>NUCLEOTIDE SEQUENCE [LARGE SCALE GENOMIC DNA]</scope>
    <source>
        <strain evidence="3">NRRL 1555(-)</strain>
    </source>
</reference>
<evidence type="ECO:0000313" key="3">
    <source>
        <dbReference type="Proteomes" id="UP000077315"/>
    </source>
</evidence>
<protein>
    <recommendedName>
        <fullName evidence="1">G-patch domain-containing protein</fullName>
    </recommendedName>
</protein>
<dbReference type="InterPro" id="IPR039146">
    <property type="entry name" value="GPANK1"/>
</dbReference>